<gene>
    <name evidence="2" type="ORF">Tco_1041727</name>
</gene>
<reference evidence="2" key="2">
    <citation type="submission" date="2022-01" db="EMBL/GenBank/DDBJ databases">
        <authorList>
            <person name="Yamashiro T."/>
            <person name="Shiraishi A."/>
            <person name="Satake H."/>
            <person name="Nakayama K."/>
        </authorList>
    </citation>
    <scope>NUCLEOTIDE SEQUENCE</scope>
</reference>
<feature type="compositionally biased region" description="Basic and acidic residues" evidence="1">
    <location>
        <begin position="753"/>
        <end position="774"/>
    </location>
</feature>
<evidence type="ECO:0000256" key="1">
    <source>
        <dbReference type="SAM" id="MobiDB-lite"/>
    </source>
</evidence>
<evidence type="ECO:0000313" key="3">
    <source>
        <dbReference type="Proteomes" id="UP001151760"/>
    </source>
</evidence>
<name>A0ABQ5GGY8_9ASTR</name>
<organism evidence="2 3">
    <name type="scientific">Tanacetum coccineum</name>
    <dbReference type="NCBI Taxonomy" id="301880"/>
    <lineage>
        <taxon>Eukaryota</taxon>
        <taxon>Viridiplantae</taxon>
        <taxon>Streptophyta</taxon>
        <taxon>Embryophyta</taxon>
        <taxon>Tracheophyta</taxon>
        <taxon>Spermatophyta</taxon>
        <taxon>Magnoliopsida</taxon>
        <taxon>eudicotyledons</taxon>
        <taxon>Gunneridae</taxon>
        <taxon>Pentapetalae</taxon>
        <taxon>asterids</taxon>
        <taxon>campanulids</taxon>
        <taxon>Asterales</taxon>
        <taxon>Asteraceae</taxon>
        <taxon>Asteroideae</taxon>
        <taxon>Anthemideae</taxon>
        <taxon>Anthemidinae</taxon>
        <taxon>Tanacetum</taxon>
    </lineage>
</organism>
<feature type="region of interest" description="Disordered" evidence="1">
    <location>
        <begin position="739"/>
        <end position="774"/>
    </location>
</feature>
<dbReference type="InterPro" id="IPR021109">
    <property type="entry name" value="Peptidase_aspartic_dom_sf"/>
</dbReference>
<dbReference type="PANTHER" id="PTHR33067">
    <property type="entry name" value="RNA-DIRECTED DNA POLYMERASE-RELATED"/>
    <property type="match status" value="1"/>
</dbReference>
<feature type="compositionally biased region" description="Basic residues" evidence="1">
    <location>
        <begin position="743"/>
        <end position="752"/>
    </location>
</feature>
<keyword evidence="2" id="KW-0548">Nucleotidyltransferase</keyword>
<sequence>MQQIAASLEDKMTIKMKQMMNEMKALVVTTPATVKAVEEVCVTCGSNHNFNNCPLTRNDFPVFQDNIQQFQQTAAVASTSNSGTLPSQTVTNPRQQINAITTRSGKTLEEPSIPLVPTPDVSKPQKEPEQNPETSTEKVQNPKLENTAHVPSSGEEDSIFIEIPKPKAKKTVNLDPNPNSYPSKLPYPEKLEEIAITTVNAECSAIIMNKVPEKLKDPGKFLIPCALQELKRTRASINLLPHSIYKKLELEALTPTRMTLELANRSISHPMGIAEDVVVRVDGFTFLADFVVVNFEPDPRVPIILGRPFLRTAKALIDLYEEKLTLRVGKDELVYYVDKSEKNKDKNCVQAISIIDFSKDDPFSGSTTNNLHPSSSPVKTSDNIEKFTDELAPLDSLPPGNDDSTLKKDFHEVNFQVYSNPLLEFNDSFKSSNVNPLFEENDKDVEIKSSSSTLASSEESKLEAYLEKDSIPPGIDLTLPPTFEVSSSNPTSLTLTGEKVCLWKTPIFLLLVRFVWKMMTRIAIRKKIICLLATYLHKKPKPLSQEVEEIKEKEDEVSSDVPIHTIVMPIQITFDNPIDFNDHFSKPKDLKKDLTISFDSTTTSILPHPLLDSDSPFTAELSASVTLNSLGNEDKVFKPGILVYHAIHDKNLVTLEENLKENISSGTLLISKEPSFLLPPPEPPDECFKNVVLNFYQSKKTFTLNVEDVNSFTFIIWIFLPLFTYTKESPLIFSFRSTDKSKITRKQSKASKHGHENQKSSKPKPKEAKPQPKP</sequence>
<keyword evidence="3" id="KW-1185">Reference proteome</keyword>
<feature type="region of interest" description="Disordered" evidence="1">
    <location>
        <begin position="102"/>
        <end position="157"/>
    </location>
</feature>
<evidence type="ECO:0000313" key="2">
    <source>
        <dbReference type="EMBL" id="GJT75002.1"/>
    </source>
</evidence>
<dbReference type="Proteomes" id="UP001151760">
    <property type="component" value="Unassembled WGS sequence"/>
</dbReference>
<accession>A0ABQ5GGY8</accession>
<dbReference type="Gene3D" id="2.40.70.10">
    <property type="entry name" value="Acid Proteases"/>
    <property type="match status" value="1"/>
</dbReference>
<dbReference type="EMBL" id="BQNB010018490">
    <property type="protein sequence ID" value="GJT75002.1"/>
    <property type="molecule type" value="Genomic_DNA"/>
</dbReference>
<dbReference type="GO" id="GO:0003964">
    <property type="term" value="F:RNA-directed DNA polymerase activity"/>
    <property type="evidence" value="ECO:0007669"/>
    <property type="project" value="UniProtKB-KW"/>
</dbReference>
<reference evidence="2" key="1">
    <citation type="journal article" date="2022" name="Int. J. Mol. Sci.">
        <title>Draft Genome of Tanacetum Coccineum: Genomic Comparison of Closely Related Tanacetum-Family Plants.</title>
        <authorList>
            <person name="Yamashiro T."/>
            <person name="Shiraishi A."/>
            <person name="Nakayama K."/>
            <person name="Satake H."/>
        </authorList>
    </citation>
    <scope>NUCLEOTIDE SEQUENCE</scope>
</reference>
<dbReference type="CDD" id="cd00303">
    <property type="entry name" value="retropepsin_like"/>
    <property type="match status" value="1"/>
</dbReference>
<protein>
    <submittedName>
        <fullName evidence="2">Reverse transcriptase domain-containing protein</fullName>
    </submittedName>
</protein>
<keyword evidence="2" id="KW-0695">RNA-directed DNA polymerase</keyword>
<dbReference type="PANTHER" id="PTHR33067:SF35">
    <property type="entry name" value="ASPARTIC PEPTIDASE DDI1-TYPE DOMAIN-CONTAINING PROTEIN"/>
    <property type="match status" value="1"/>
</dbReference>
<keyword evidence="2" id="KW-0808">Transferase</keyword>
<comment type="caution">
    <text evidence="2">The sequence shown here is derived from an EMBL/GenBank/DDBJ whole genome shotgun (WGS) entry which is preliminary data.</text>
</comment>
<proteinExistence type="predicted"/>